<gene>
    <name evidence="10" type="ORF">GCM10010531_43880</name>
</gene>
<dbReference type="CDD" id="cd02037">
    <property type="entry name" value="Mrp_NBP35"/>
    <property type="match status" value="1"/>
</dbReference>
<evidence type="ECO:0000256" key="2">
    <source>
        <dbReference type="ARBA" id="ARBA00008205"/>
    </source>
</evidence>
<dbReference type="Proteomes" id="UP001499924">
    <property type="component" value="Unassembled WGS sequence"/>
</dbReference>
<keyword evidence="3 8" id="KW-0479">Metal-binding</keyword>
<dbReference type="RefSeq" id="WP_344691390.1">
    <property type="nucleotide sequence ID" value="NZ_BAAAVV010000020.1"/>
</dbReference>
<comment type="similarity">
    <text evidence="8">Belongs to the Mrp/NBP35 ATP-binding proteins family.</text>
</comment>
<comment type="caution">
    <text evidence="10">The sequence shown here is derived from an EMBL/GenBank/DDBJ whole genome shotgun (WGS) entry which is preliminary data.</text>
</comment>
<comment type="subunit">
    <text evidence="8">Homodimer.</text>
</comment>
<dbReference type="Pfam" id="PF10609">
    <property type="entry name" value="ParA"/>
    <property type="match status" value="1"/>
</dbReference>
<comment type="similarity">
    <text evidence="2">In the C-terminal section; belongs to the Mrp/NBP35 ATP-binding proteins family.</text>
</comment>
<comment type="function">
    <text evidence="8">Binds and transfers iron-sulfur (Fe-S) clusters to target apoproteins. Can hydrolyze ATP.</text>
</comment>
<evidence type="ECO:0000256" key="8">
    <source>
        <dbReference type="HAMAP-Rule" id="MF_02040"/>
    </source>
</evidence>
<feature type="domain" description="MIP18 family-like" evidence="9">
    <location>
        <begin position="15"/>
        <end position="85"/>
    </location>
</feature>
<evidence type="ECO:0000256" key="7">
    <source>
        <dbReference type="ARBA" id="ARBA00023014"/>
    </source>
</evidence>
<dbReference type="InterPro" id="IPR033756">
    <property type="entry name" value="YlxH/NBP35"/>
</dbReference>
<keyword evidence="7 8" id="KW-0411">Iron-sulfur</keyword>
<dbReference type="InterPro" id="IPR034904">
    <property type="entry name" value="FSCA_dom_sf"/>
</dbReference>
<keyword evidence="4 8" id="KW-0547">Nucleotide-binding</keyword>
<evidence type="ECO:0000256" key="3">
    <source>
        <dbReference type="ARBA" id="ARBA00022723"/>
    </source>
</evidence>
<dbReference type="HAMAP" id="MF_02040">
    <property type="entry name" value="Mrp_NBP35"/>
    <property type="match status" value="1"/>
</dbReference>
<protein>
    <recommendedName>
        <fullName evidence="8">Iron-sulfur cluster carrier protein</fullName>
    </recommendedName>
</protein>
<evidence type="ECO:0000256" key="1">
    <source>
        <dbReference type="ARBA" id="ARBA00007352"/>
    </source>
</evidence>
<keyword evidence="5 8" id="KW-0067">ATP-binding</keyword>
<dbReference type="InterPro" id="IPR000808">
    <property type="entry name" value="Mrp-like_CS"/>
</dbReference>
<evidence type="ECO:0000313" key="11">
    <source>
        <dbReference type="Proteomes" id="UP001499924"/>
    </source>
</evidence>
<evidence type="ECO:0000256" key="5">
    <source>
        <dbReference type="ARBA" id="ARBA00022840"/>
    </source>
</evidence>
<dbReference type="Pfam" id="PF01883">
    <property type="entry name" value="FeS_assembly_P"/>
    <property type="match status" value="1"/>
</dbReference>
<evidence type="ECO:0000256" key="4">
    <source>
        <dbReference type="ARBA" id="ARBA00022741"/>
    </source>
</evidence>
<evidence type="ECO:0000259" key="9">
    <source>
        <dbReference type="Pfam" id="PF01883"/>
    </source>
</evidence>
<dbReference type="InterPro" id="IPR002744">
    <property type="entry name" value="MIP18-like"/>
</dbReference>
<organism evidence="10 11">
    <name type="scientific">Blastococcus jejuensis</name>
    <dbReference type="NCBI Taxonomy" id="351224"/>
    <lineage>
        <taxon>Bacteria</taxon>
        <taxon>Bacillati</taxon>
        <taxon>Actinomycetota</taxon>
        <taxon>Actinomycetes</taxon>
        <taxon>Geodermatophilales</taxon>
        <taxon>Geodermatophilaceae</taxon>
        <taxon>Blastococcus</taxon>
    </lineage>
</organism>
<feature type="binding site" evidence="8">
    <location>
        <begin position="122"/>
        <end position="129"/>
    </location>
    <ligand>
        <name>ATP</name>
        <dbReference type="ChEBI" id="CHEBI:30616"/>
    </ligand>
</feature>
<name>A0ABP6PP34_9ACTN</name>
<reference evidence="11" key="1">
    <citation type="journal article" date="2019" name="Int. J. Syst. Evol. Microbiol.">
        <title>The Global Catalogue of Microorganisms (GCM) 10K type strain sequencing project: providing services to taxonomists for standard genome sequencing and annotation.</title>
        <authorList>
            <consortium name="The Broad Institute Genomics Platform"/>
            <consortium name="The Broad Institute Genome Sequencing Center for Infectious Disease"/>
            <person name="Wu L."/>
            <person name="Ma J."/>
        </authorList>
    </citation>
    <scope>NUCLEOTIDE SEQUENCE [LARGE SCALE GENOMIC DNA]</scope>
    <source>
        <strain evidence="11">JCM 15614</strain>
    </source>
</reference>
<keyword evidence="6 8" id="KW-0408">Iron</keyword>
<dbReference type="EMBL" id="BAAAVV010000020">
    <property type="protein sequence ID" value="GAA3184883.1"/>
    <property type="molecule type" value="Genomic_DNA"/>
</dbReference>
<keyword evidence="11" id="KW-1185">Reference proteome</keyword>
<proteinExistence type="inferred from homology"/>
<dbReference type="Gene3D" id="3.40.50.300">
    <property type="entry name" value="P-loop containing nucleotide triphosphate hydrolases"/>
    <property type="match status" value="1"/>
</dbReference>
<evidence type="ECO:0000256" key="6">
    <source>
        <dbReference type="ARBA" id="ARBA00023004"/>
    </source>
</evidence>
<dbReference type="GO" id="GO:0005524">
    <property type="term" value="F:ATP binding"/>
    <property type="evidence" value="ECO:0007669"/>
    <property type="project" value="UniProtKB-KW"/>
</dbReference>
<dbReference type="PANTHER" id="PTHR42961">
    <property type="entry name" value="IRON-SULFUR PROTEIN NUBPL"/>
    <property type="match status" value="1"/>
</dbReference>
<dbReference type="SUPFAM" id="SSF52540">
    <property type="entry name" value="P-loop containing nucleoside triphosphate hydrolases"/>
    <property type="match status" value="1"/>
</dbReference>
<dbReference type="PROSITE" id="PS01215">
    <property type="entry name" value="MRP"/>
    <property type="match status" value="1"/>
</dbReference>
<comment type="similarity">
    <text evidence="1">In the N-terminal section; belongs to the MIP18 family.</text>
</comment>
<sequence>MSRFRRGADLDLDLAAIRDAVGRVEDPEIHRPIADLGMLGEVTARNGGVRVEVRLTTPTCPLRDAFGVAVTAAVHSVAPGAVVEVVFGALDERARRDLSARLRGPERGIPVPAPRIYAVASGKGGVGKSSVTANLAVALADQGLSVGLLDADVWGYSVPHLFGTRRAPVALSGLMFPVEAHGVRLMSTGFLVPEDEPVVWRGPMLHKALEQFLADVHWGDLDVLLLDLPPGTGDITLSLLELVPSAALLAVTTPQPAARVVASRVGRMAKDARMPVAGVVENMSAAVCEACGHGTALFGSGGGAQLAGEMGVPLLAQVPLDAALREAGDAGVPVVRRDPTAASAQVLRQLAADLPVVRRSLVGVPLPLSVA</sequence>
<dbReference type="SUPFAM" id="SSF117916">
    <property type="entry name" value="Fe-S cluster assembly (FSCA) domain-like"/>
    <property type="match status" value="1"/>
</dbReference>
<accession>A0ABP6PP34</accession>
<keyword evidence="8" id="KW-0378">Hydrolase</keyword>
<dbReference type="InterPro" id="IPR044304">
    <property type="entry name" value="NUBPL-like"/>
</dbReference>
<dbReference type="InterPro" id="IPR019591">
    <property type="entry name" value="Mrp/NBP35_ATP-bd"/>
</dbReference>
<dbReference type="InterPro" id="IPR027417">
    <property type="entry name" value="P-loop_NTPase"/>
</dbReference>
<evidence type="ECO:0000313" key="10">
    <source>
        <dbReference type="EMBL" id="GAA3184883.1"/>
    </source>
</evidence>
<dbReference type="PANTHER" id="PTHR42961:SF2">
    <property type="entry name" value="IRON-SULFUR PROTEIN NUBPL"/>
    <property type="match status" value="1"/>
</dbReference>
<dbReference type="Gene3D" id="3.30.300.130">
    <property type="entry name" value="Fe-S cluster assembly (FSCA)"/>
    <property type="match status" value="1"/>
</dbReference>